<evidence type="ECO:0000313" key="3">
    <source>
        <dbReference type="EMBL" id="TGO38388.1"/>
    </source>
</evidence>
<feature type="region of interest" description="Disordered" evidence="1">
    <location>
        <begin position="1"/>
        <end position="33"/>
    </location>
</feature>
<proteinExistence type="predicted"/>
<dbReference type="Gene3D" id="3.40.50.1110">
    <property type="entry name" value="SGNH hydrolase"/>
    <property type="match status" value="1"/>
</dbReference>
<reference evidence="3 4" key="1">
    <citation type="submission" date="2017-12" db="EMBL/GenBank/DDBJ databases">
        <title>Comparative genomics of Botrytis spp.</title>
        <authorList>
            <person name="Valero-Jimenez C.A."/>
            <person name="Tapia P."/>
            <person name="Veloso J."/>
            <person name="Silva-Moreno E."/>
            <person name="Staats M."/>
            <person name="Valdes J.H."/>
            <person name="Van Kan J.A.L."/>
        </authorList>
    </citation>
    <scope>NUCLEOTIDE SEQUENCE [LARGE SCALE GENOMIC DNA]</scope>
    <source>
        <strain evidence="3 4">Bh0001</strain>
    </source>
</reference>
<protein>
    <submittedName>
        <fullName evidence="3">Uncharacterized protein</fullName>
    </submittedName>
</protein>
<evidence type="ECO:0000313" key="4">
    <source>
        <dbReference type="Proteomes" id="UP000297814"/>
    </source>
</evidence>
<organism evidence="3 4">
    <name type="scientific">Botrytis hyacinthi</name>
    <dbReference type="NCBI Taxonomy" id="278943"/>
    <lineage>
        <taxon>Eukaryota</taxon>
        <taxon>Fungi</taxon>
        <taxon>Dikarya</taxon>
        <taxon>Ascomycota</taxon>
        <taxon>Pezizomycotina</taxon>
        <taxon>Leotiomycetes</taxon>
        <taxon>Helotiales</taxon>
        <taxon>Sclerotiniaceae</taxon>
        <taxon>Botrytis</taxon>
    </lineage>
</organism>
<dbReference type="Proteomes" id="UP000297814">
    <property type="component" value="Unassembled WGS sequence"/>
</dbReference>
<evidence type="ECO:0000256" key="1">
    <source>
        <dbReference type="SAM" id="MobiDB-lite"/>
    </source>
</evidence>
<keyword evidence="2" id="KW-1133">Transmembrane helix</keyword>
<comment type="caution">
    <text evidence="3">The sequence shown here is derived from an EMBL/GenBank/DDBJ whole genome shotgun (WGS) entry which is preliminary data.</text>
</comment>
<dbReference type="AlphaFoldDB" id="A0A4Z1GPV5"/>
<feature type="compositionally biased region" description="Low complexity" evidence="1">
    <location>
        <begin position="1"/>
        <end position="31"/>
    </location>
</feature>
<sequence length="620" mass="70676">MVYISPLSTPTATSTATSETPLRPPTNNTTPWSEISMENWRNGVDFRSPPPAYDEEELSGTPHRFYKANLEHLYKAIWLTVLIMVCFWFWLSQQQQRMHFYQYDTKISTAEPPVEGLRFVDASHPYIRYVGRWSSTLDGTRKDGSFPGIYLDIAFNGSSTVLMSLHNKDQQPHVKRTNARNKTAAFGFPPLLDNTSAEPISLLAQVDDEEYVILPNATSLVAIRTKDLDPQSPHIIRIIAPMIGRDIIETFQFLGIWIDENGQLIPVQNPMSTTNIPFSERDLENGELGLSINAVDNGLKAPQRKMLEILTDLPGSMTGLDRRKHRVAYNVANGILGGVMGWEYLTGEMFGSDHVTVGMDGMCLLQDCIGGRGSPAGLADVFFQSGPLGSGQYAQPWLFQSYTPDVMILNIGNVDWESFRIYNEAYNMTTWELSMLFEETYVSFIRAIRTLAYPKYSGTMAEVSQYDYPQHRAVDIPIFVMRPFRGQLEQATHSVVDRLQFEGDKSIFWLDTSGWLNTDINFEGRSEDQDFFLDEESPRKEWRLTEKGNQRVAILLHMHVCRYLAQEVDKCAFLAPEAYQGGNLDPVAIHFDEYMRDEKERRLKKLFWVSPEDEGKLQVK</sequence>
<accession>A0A4Z1GPV5</accession>
<dbReference type="EMBL" id="PQXK01000076">
    <property type="protein sequence ID" value="TGO38388.1"/>
    <property type="molecule type" value="Genomic_DNA"/>
</dbReference>
<keyword evidence="4" id="KW-1185">Reference proteome</keyword>
<keyword evidence="2" id="KW-0472">Membrane</keyword>
<keyword evidence="2" id="KW-0812">Transmembrane</keyword>
<dbReference type="InterPro" id="IPR036514">
    <property type="entry name" value="SGNH_hydro_sf"/>
</dbReference>
<feature type="transmembrane region" description="Helical" evidence="2">
    <location>
        <begin position="73"/>
        <end position="91"/>
    </location>
</feature>
<name>A0A4Z1GPV5_9HELO</name>
<evidence type="ECO:0000256" key="2">
    <source>
        <dbReference type="SAM" id="Phobius"/>
    </source>
</evidence>
<gene>
    <name evidence="3" type="ORF">BHYA_0076g00390</name>
</gene>